<gene>
    <name evidence="1" type="ORF">SLS55_000308</name>
</gene>
<evidence type="ECO:0000313" key="2">
    <source>
        <dbReference type="Proteomes" id="UP001430584"/>
    </source>
</evidence>
<dbReference type="Proteomes" id="UP001430584">
    <property type="component" value="Unassembled WGS sequence"/>
</dbReference>
<evidence type="ECO:0008006" key="3">
    <source>
        <dbReference type="Google" id="ProtNLM"/>
    </source>
</evidence>
<dbReference type="GeneID" id="92004393"/>
<keyword evidence="2" id="KW-1185">Reference proteome</keyword>
<comment type="caution">
    <text evidence="1">The sequence shown here is derived from an EMBL/GenBank/DDBJ whole genome shotgun (WGS) entry which is preliminary data.</text>
</comment>
<protein>
    <recommendedName>
        <fullName evidence="3">F-box domain-containing protein</fullName>
    </recommendedName>
</protein>
<organism evidence="1 2">
    <name type="scientific">Diplodia seriata</name>
    <dbReference type="NCBI Taxonomy" id="420778"/>
    <lineage>
        <taxon>Eukaryota</taxon>
        <taxon>Fungi</taxon>
        <taxon>Dikarya</taxon>
        <taxon>Ascomycota</taxon>
        <taxon>Pezizomycotina</taxon>
        <taxon>Dothideomycetes</taxon>
        <taxon>Dothideomycetes incertae sedis</taxon>
        <taxon>Botryosphaeriales</taxon>
        <taxon>Botryosphaeriaceae</taxon>
        <taxon>Diplodia</taxon>
    </lineage>
</organism>
<proteinExistence type="predicted"/>
<reference evidence="1 2" key="1">
    <citation type="submission" date="2024-02" db="EMBL/GenBank/DDBJ databases">
        <title>De novo assembly and annotation of 12 fungi associated with fruit tree decline syndrome in Ontario, Canada.</title>
        <authorList>
            <person name="Sulman M."/>
            <person name="Ellouze W."/>
            <person name="Ilyukhin E."/>
        </authorList>
    </citation>
    <scope>NUCLEOTIDE SEQUENCE [LARGE SCALE GENOMIC DNA]</scope>
    <source>
        <strain evidence="1 2">FDS-637</strain>
    </source>
</reference>
<dbReference type="RefSeq" id="XP_066637100.1">
    <property type="nucleotide sequence ID" value="XM_066771821.1"/>
</dbReference>
<accession>A0ABR3CTY1</accession>
<evidence type="ECO:0000313" key="1">
    <source>
        <dbReference type="EMBL" id="KAL0264360.1"/>
    </source>
</evidence>
<dbReference type="EMBL" id="JAJVCZ030000001">
    <property type="protein sequence ID" value="KAL0264360.1"/>
    <property type="molecule type" value="Genomic_DNA"/>
</dbReference>
<name>A0ABR3CTY1_9PEZI</name>
<sequence>MAQDTTRSRAERARSVPTLPEEIWDMVTGYTDCAEQKQLRLSCRTLSRIAAGHLFSTIYLEIQKGSIERMINVAFHHVLRYHVKRLVILERPQLVPFGTWREFYTRIENRADCKSHKPRVRPWLSDPVPDPGGPLNARAPWGLKHILDVYEEYKAECLALSQFLSCVRSRSSGSKPLGERYYTNDLQEDNQMAYACDHFDEALAKFNNLKTVQQRRWWQNNSSFCWRGLRFAIPDRQIADHENAMLPLTFVLRGLGWAHSMGESSLKSLDIGTSGLAFWTEYGLRHNLWGTLANGTLRDTCEPEVRLIRSCFSNLTFFRCSLSGEGLTVKAMLDSFAKFLGAAEMLEDLDLNFVERKGGDCEDFGEEWDLFYPLSTQGNRWKKLRRLKLSTFTGGRSLSTFLINQSSSLRSLTLYDCNLVTSQDSWPELFEHARDALSLDSIFLVNLFDAHPDKNSDVKGYLIDYMDDCEIFHGFKDKIVDYILKRTDQQSIWDHKPIYDNHLSKCEGCDANRALHEEASVDEHSIFFELDLLPIVADLGLL</sequence>